<evidence type="ECO:0000313" key="2">
    <source>
        <dbReference type="EMBL" id="NGZ83722.1"/>
    </source>
</evidence>
<feature type="compositionally biased region" description="Low complexity" evidence="1">
    <location>
        <begin position="165"/>
        <end position="175"/>
    </location>
</feature>
<organism evidence="2 3">
    <name type="scientific">Duganella aceris</name>
    <dbReference type="NCBI Taxonomy" id="2703883"/>
    <lineage>
        <taxon>Bacteria</taxon>
        <taxon>Pseudomonadati</taxon>
        <taxon>Pseudomonadota</taxon>
        <taxon>Betaproteobacteria</taxon>
        <taxon>Burkholderiales</taxon>
        <taxon>Oxalobacteraceae</taxon>
        <taxon>Telluria group</taxon>
        <taxon>Duganella</taxon>
    </lineage>
</organism>
<sequence>MCTDLPFAFPIRVPDTLLVEMGKFTGLHWNDSFGMEPYVCEALRNYMNPAPTPQEQAAAPSESGYQWKEVFLPEGTRLRASFDRKQYFAVVEGAEIKYDKYAISPSCFANLYGGGNRNAWKAVWLRLPGSTEWLLADVCRAARKAAIARLMEGDAKRVSQPLPAAPATPRAVPVVGKQPGKPAATRQGKRPPPRRASTGLPPDAALARANVPPAEGRSRLNPGKAAPSSAPGAADGGHAQRKKDSGRSARRKHRASKPIPGDAINPIS</sequence>
<proteinExistence type="predicted"/>
<feature type="compositionally biased region" description="Low complexity" evidence="1">
    <location>
        <begin position="222"/>
        <end position="237"/>
    </location>
</feature>
<reference evidence="2 3" key="1">
    <citation type="submission" date="2020-01" db="EMBL/GenBank/DDBJ databases">
        <authorList>
            <person name="Lee S.D."/>
        </authorList>
    </citation>
    <scope>NUCLEOTIDE SEQUENCE [LARGE SCALE GENOMIC DNA]</scope>
    <source>
        <strain evidence="2 3">SAP-35</strain>
    </source>
</reference>
<gene>
    <name evidence="2" type="ORF">GW587_05540</name>
</gene>
<name>A0ABX0FGV1_9BURK</name>
<protein>
    <submittedName>
        <fullName evidence="2">Uncharacterized protein</fullName>
    </submittedName>
</protein>
<keyword evidence="3" id="KW-1185">Reference proteome</keyword>
<accession>A0ABX0FGV1</accession>
<dbReference type="Proteomes" id="UP000666369">
    <property type="component" value="Unassembled WGS sequence"/>
</dbReference>
<evidence type="ECO:0000256" key="1">
    <source>
        <dbReference type="SAM" id="MobiDB-lite"/>
    </source>
</evidence>
<evidence type="ECO:0000313" key="3">
    <source>
        <dbReference type="Proteomes" id="UP000666369"/>
    </source>
</evidence>
<dbReference type="EMBL" id="JAADJT010000002">
    <property type="protein sequence ID" value="NGZ83722.1"/>
    <property type="molecule type" value="Genomic_DNA"/>
</dbReference>
<dbReference type="RefSeq" id="WP_166099681.1">
    <property type="nucleotide sequence ID" value="NZ_JAADJT010000002.1"/>
</dbReference>
<comment type="caution">
    <text evidence="2">The sequence shown here is derived from an EMBL/GenBank/DDBJ whole genome shotgun (WGS) entry which is preliminary data.</text>
</comment>
<reference evidence="3" key="2">
    <citation type="submission" date="2023-07" db="EMBL/GenBank/DDBJ databases">
        <title>Duganella aceri sp. nov., isolated from tree sap.</title>
        <authorList>
            <person name="Kim I.S."/>
        </authorList>
    </citation>
    <scope>NUCLEOTIDE SEQUENCE [LARGE SCALE GENOMIC DNA]</scope>
    <source>
        <strain evidence="3">SAP-35</strain>
    </source>
</reference>
<feature type="region of interest" description="Disordered" evidence="1">
    <location>
        <begin position="155"/>
        <end position="268"/>
    </location>
</feature>